<sequence>MLSYQVSLRTGITCSMCHGLLTVC</sequence>
<name>A0A0E9RF53_ANGAN</name>
<accession>A0A0E9RF53</accession>
<proteinExistence type="predicted"/>
<protein>
    <submittedName>
        <fullName evidence="1">Uncharacterized protein</fullName>
    </submittedName>
</protein>
<reference evidence="1" key="2">
    <citation type="journal article" date="2015" name="Fish Shellfish Immunol.">
        <title>Early steps in the European eel (Anguilla anguilla)-Vibrio vulnificus interaction in the gills: Role of the RtxA13 toxin.</title>
        <authorList>
            <person name="Callol A."/>
            <person name="Pajuelo D."/>
            <person name="Ebbesson L."/>
            <person name="Teles M."/>
            <person name="MacKenzie S."/>
            <person name="Amaro C."/>
        </authorList>
    </citation>
    <scope>NUCLEOTIDE SEQUENCE</scope>
</reference>
<organism evidence="1">
    <name type="scientific">Anguilla anguilla</name>
    <name type="common">European freshwater eel</name>
    <name type="synonym">Muraena anguilla</name>
    <dbReference type="NCBI Taxonomy" id="7936"/>
    <lineage>
        <taxon>Eukaryota</taxon>
        <taxon>Metazoa</taxon>
        <taxon>Chordata</taxon>
        <taxon>Craniata</taxon>
        <taxon>Vertebrata</taxon>
        <taxon>Euteleostomi</taxon>
        <taxon>Actinopterygii</taxon>
        <taxon>Neopterygii</taxon>
        <taxon>Teleostei</taxon>
        <taxon>Anguilliformes</taxon>
        <taxon>Anguillidae</taxon>
        <taxon>Anguilla</taxon>
    </lineage>
</organism>
<evidence type="ECO:0000313" key="1">
    <source>
        <dbReference type="EMBL" id="JAH27746.1"/>
    </source>
</evidence>
<dbReference type="AlphaFoldDB" id="A0A0E9RF53"/>
<reference evidence="1" key="1">
    <citation type="submission" date="2014-11" db="EMBL/GenBank/DDBJ databases">
        <authorList>
            <person name="Amaro Gonzalez C."/>
        </authorList>
    </citation>
    <scope>NUCLEOTIDE SEQUENCE</scope>
</reference>
<dbReference type="EMBL" id="GBXM01080831">
    <property type="protein sequence ID" value="JAH27746.1"/>
    <property type="molecule type" value="Transcribed_RNA"/>
</dbReference>